<proteinExistence type="predicted"/>
<evidence type="ECO:0000313" key="1">
    <source>
        <dbReference type="EMBL" id="SAL88651.1"/>
    </source>
</evidence>
<organism evidence="1 2">
    <name type="scientific">Caballeronia arvi</name>
    <dbReference type="NCBI Taxonomy" id="1777135"/>
    <lineage>
        <taxon>Bacteria</taxon>
        <taxon>Pseudomonadati</taxon>
        <taxon>Pseudomonadota</taxon>
        <taxon>Betaproteobacteria</taxon>
        <taxon>Burkholderiales</taxon>
        <taxon>Burkholderiaceae</taxon>
        <taxon>Caballeronia</taxon>
    </lineage>
</organism>
<accession>A0A158L730</accession>
<keyword evidence="2" id="KW-1185">Reference proteome</keyword>
<sequence length="58" mass="6208">MTSPFPEGCVAPAMMAPDSAGPVTEEVLTIRVSLIDGPKMYKTSRDKEDGCIKVVLKP</sequence>
<protein>
    <submittedName>
        <fullName evidence="1">Zinc-containing dehydrogenase</fullName>
    </submittedName>
</protein>
<comment type="caution">
    <text evidence="1">The sequence shown here is derived from an EMBL/GenBank/DDBJ whole genome shotgun (WGS) entry which is preliminary data.</text>
</comment>
<dbReference type="AlphaFoldDB" id="A0A158L730"/>
<dbReference type="Proteomes" id="UP000055019">
    <property type="component" value="Unassembled WGS sequence"/>
</dbReference>
<name>A0A158L730_9BURK</name>
<reference evidence="1" key="1">
    <citation type="submission" date="2016-01" db="EMBL/GenBank/DDBJ databases">
        <authorList>
            <person name="Peeters C."/>
        </authorList>
    </citation>
    <scope>NUCLEOTIDE SEQUENCE [LARGE SCALE GENOMIC DNA]</scope>
    <source>
        <strain evidence="1">LMG 29317</strain>
    </source>
</reference>
<evidence type="ECO:0000313" key="2">
    <source>
        <dbReference type="Proteomes" id="UP000055019"/>
    </source>
</evidence>
<gene>
    <name evidence="1" type="ORF">AWB74_08664</name>
</gene>
<dbReference type="EMBL" id="FCOM02000153">
    <property type="protein sequence ID" value="SAL88651.1"/>
    <property type="molecule type" value="Genomic_DNA"/>
</dbReference>